<dbReference type="InterPro" id="IPR000994">
    <property type="entry name" value="Pept_M24"/>
</dbReference>
<keyword evidence="6" id="KW-0645">Protease</keyword>
<name>A0A7C8R194_ORBOL</name>
<keyword evidence="7" id="KW-0479">Metal-binding</keyword>
<comment type="cofactor">
    <cofactor evidence="2">
        <name>Mn(2+)</name>
        <dbReference type="ChEBI" id="CHEBI:29035"/>
    </cofactor>
</comment>
<dbReference type="InterPro" id="IPR036005">
    <property type="entry name" value="Creatinase/aminopeptidase-like"/>
</dbReference>
<keyword evidence="8" id="KW-0378">Hydrolase</keyword>
<feature type="domain" description="Aminopeptidase P N-terminal" evidence="12">
    <location>
        <begin position="90"/>
        <end position="224"/>
    </location>
</feature>
<dbReference type="CDD" id="cd01087">
    <property type="entry name" value="Prolidase"/>
    <property type="match status" value="1"/>
</dbReference>
<dbReference type="Gene3D" id="3.40.350.10">
    <property type="entry name" value="Creatinase/prolidase N-terminal domain"/>
    <property type="match status" value="1"/>
</dbReference>
<reference evidence="15 16" key="1">
    <citation type="submission" date="2019-06" db="EMBL/GenBank/DDBJ databases">
        <authorList>
            <person name="Palmer J.M."/>
        </authorList>
    </citation>
    <scope>NUCLEOTIDE SEQUENCE [LARGE SCALE GENOMIC DNA]</scope>
    <source>
        <strain evidence="14 15">TWF106</strain>
        <strain evidence="13 16">TWF191</strain>
    </source>
</reference>
<dbReference type="EMBL" id="WIPF01000049">
    <property type="protein sequence ID" value="KAF3219722.1"/>
    <property type="molecule type" value="Genomic_DNA"/>
</dbReference>
<dbReference type="GO" id="GO:0030145">
    <property type="term" value="F:manganese ion binding"/>
    <property type="evidence" value="ECO:0007669"/>
    <property type="project" value="InterPro"/>
</dbReference>
<evidence type="ECO:0000256" key="2">
    <source>
        <dbReference type="ARBA" id="ARBA00001936"/>
    </source>
</evidence>
<accession>A0A7C8R194</accession>
<dbReference type="InterPro" id="IPR007865">
    <property type="entry name" value="Aminopep_P_N"/>
</dbReference>
<dbReference type="Pfam" id="PF00557">
    <property type="entry name" value="Peptidase_M24"/>
    <property type="match status" value="1"/>
</dbReference>
<evidence type="ECO:0000256" key="6">
    <source>
        <dbReference type="ARBA" id="ARBA00022438"/>
    </source>
</evidence>
<dbReference type="Proteomes" id="UP000472727">
    <property type="component" value="Unassembled WGS sequence"/>
</dbReference>
<dbReference type="SUPFAM" id="SSF53092">
    <property type="entry name" value="Creatinase/prolidase N-terminal domain"/>
    <property type="match status" value="1"/>
</dbReference>
<evidence type="ECO:0000256" key="3">
    <source>
        <dbReference type="ARBA" id="ARBA00002443"/>
    </source>
</evidence>
<comment type="function">
    <text evidence="3">Catalyzes the removal of a penultimate prolyl residue from the N-termini of peptides.</text>
</comment>
<organism evidence="14 15">
    <name type="scientific">Orbilia oligospora</name>
    <name type="common">Nematode-trapping fungus</name>
    <name type="synonym">Arthrobotrys oligospora</name>
    <dbReference type="NCBI Taxonomy" id="2813651"/>
    <lineage>
        <taxon>Eukaryota</taxon>
        <taxon>Fungi</taxon>
        <taxon>Dikarya</taxon>
        <taxon>Ascomycota</taxon>
        <taxon>Pezizomycotina</taxon>
        <taxon>Orbiliomycetes</taxon>
        <taxon>Orbiliales</taxon>
        <taxon>Orbiliaceae</taxon>
        <taxon>Orbilia</taxon>
    </lineage>
</organism>
<dbReference type="SUPFAM" id="SSF55920">
    <property type="entry name" value="Creatinase/aminopeptidase"/>
    <property type="match status" value="1"/>
</dbReference>
<dbReference type="AlphaFoldDB" id="A0A7C8R194"/>
<evidence type="ECO:0000256" key="7">
    <source>
        <dbReference type="ARBA" id="ARBA00022723"/>
    </source>
</evidence>
<evidence type="ECO:0000256" key="8">
    <source>
        <dbReference type="ARBA" id="ARBA00022801"/>
    </source>
</evidence>
<evidence type="ECO:0000256" key="5">
    <source>
        <dbReference type="ARBA" id="ARBA00012574"/>
    </source>
</evidence>
<sequence length="514" mass="57523">MLRRQLHSVIDITKMHARSRVAWTVRRALRSADAAICPRSGRPYPAPIASTIRRSYATEAAQQNYRLVIGQPTPETHPHLLKAGELTRGIQGSEYFERRRKLAQALPDGGVAIFQAASLKYRSGPVFYEFHQDPDFFYLTGFLEPDAVGVVEKTGPNGEHIFHLFVRPKDEHSEAWEGPRSGIEGAYEVFGADNAGDFEHFQSHLEPIIRRAEVVFTDISAKPDGLKQTLVGLLAKFKGETQPIERPQPLKPRIHLLRSFKSFAEITNMRSAGRISGRAFNEAMERRWKSESDLWAFLEYQFRMGGCEKSAYVPVVGGGDNALKIHYTRNDKLLKDGDFVLVDAGGSYGGYVTDITRTWPVNGKFTDPQKDLYEVVLGVQRKCVGLCREDAKMSLDELHGIAEEELMVGLRSLGFNISLRDLTRTLFPHHLGHYVGIDVHDVSSYGRALKLKTGQCVTIEPGIYVPRDNKYPLHFQGMGIRIEDSVCVDETSPVILSVNAAKEVADIEALAAEE</sequence>
<evidence type="ECO:0000259" key="12">
    <source>
        <dbReference type="SMART" id="SM01011"/>
    </source>
</evidence>
<gene>
    <name evidence="14" type="ORF">TWF106_009891</name>
    <name evidence="13" type="ORF">TWF191_007695</name>
</gene>
<comment type="catalytic activity">
    <reaction evidence="1">
        <text>Release of any N-terminal amino acid, including proline, that is linked to proline, even from a dipeptide or tripeptide.</text>
        <dbReference type="EC" id="3.4.11.9"/>
    </reaction>
</comment>
<evidence type="ECO:0000313" key="16">
    <source>
        <dbReference type="Proteomes" id="UP000483672"/>
    </source>
</evidence>
<proteinExistence type="inferred from homology"/>
<dbReference type="Gene3D" id="3.90.230.10">
    <property type="entry name" value="Creatinase/methionine aminopeptidase superfamily"/>
    <property type="match status" value="1"/>
</dbReference>
<dbReference type="EC" id="3.4.11.9" evidence="5"/>
<evidence type="ECO:0000313" key="14">
    <source>
        <dbReference type="EMBL" id="KAF3227377.1"/>
    </source>
</evidence>
<dbReference type="PANTHER" id="PTHR43226:SF4">
    <property type="entry name" value="XAA-PRO AMINOPEPTIDASE 3"/>
    <property type="match status" value="1"/>
</dbReference>
<keyword evidence="10" id="KW-0464">Manganese</keyword>
<comment type="similarity">
    <text evidence="4">Belongs to the peptidase M24B family.</text>
</comment>
<dbReference type="EMBL" id="WIWS01000007">
    <property type="protein sequence ID" value="KAF3227377.1"/>
    <property type="molecule type" value="Genomic_DNA"/>
</dbReference>
<evidence type="ECO:0000256" key="11">
    <source>
        <dbReference type="ARBA" id="ARBA00030849"/>
    </source>
</evidence>
<dbReference type="SMART" id="SM01011">
    <property type="entry name" value="AMP_N"/>
    <property type="match status" value="1"/>
</dbReference>
<keyword evidence="6" id="KW-0031">Aminopeptidase</keyword>
<dbReference type="GO" id="GO:0005739">
    <property type="term" value="C:mitochondrion"/>
    <property type="evidence" value="ECO:0007669"/>
    <property type="project" value="TreeGrafter"/>
</dbReference>
<keyword evidence="9" id="KW-0482">Metalloprotease</keyword>
<evidence type="ECO:0000256" key="4">
    <source>
        <dbReference type="ARBA" id="ARBA00008766"/>
    </source>
</evidence>
<dbReference type="Proteomes" id="UP000483672">
    <property type="component" value="Unassembled WGS sequence"/>
</dbReference>
<dbReference type="Pfam" id="PF05195">
    <property type="entry name" value="AMP_N"/>
    <property type="match status" value="1"/>
</dbReference>
<evidence type="ECO:0000256" key="1">
    <source>
        <dbReference type="ARBA" id="ARBA00001424"/>
    </source>
</evidence>
<dbReference type="InterPro" id="IPR052433">
    <property type="entry name" value="X-Pro_dipept-like"/>
</dbReference>
<protein>
    <recommendedName>
        <fullName evidence="5">Xaa-Pro aminopeptidase</fullName>
        <ecNumber evidence="5">3.4.11.9</ecNumber>
    </recommendedName>
    <alternativeName>
        <fullName evidence="11">Aminoacylproline aminopeptidase</fullName>
    </alternativeName>
</protein>
<evidence type="ECO:0000256" key="9">
    <source>
        <dbReference type="ARBA" id="ARBA00023049"/>
    </source>
</evidence>
<dbReference type="InterPro" id="IPR029149">
    <property type="entry name" value="Creatin/AminoP/Spt16_N"/>
</dbReference>
<comment type="caution">
    <text evidence="14">The sequence shown here is derived from an EMBL/GenBank/DDBJ whole genome shotgun (WGS) entry which is preliminary data.</text>
</comment>
<dbReference type="GO" id="GO:0006508">
    <property type="term" value="P:proteolysis"/>
    <property type="evidence" value="ECO:0007669"/>
    <property type="project" value="TreeGrafter"/>
</dbReference>
<dbReference type="GO" id="GO:0070006">
    <property type="term" value="F:metalloaminopeptidase activity"/>
    <property type="evidence" value="ECO:0007669"/>
    <property type="project" value="InterPro"/>
</dbReference>
<dbReference type="PANTHER" id="PTHR43226">
    <property type="entry name" value="XAA-PRO AMINOPEPTIDASE 3"/>
    <property type="match status" value="1"/>
</dbReference>
<evidence type="ECO:0000313" key="15">
    <source>
        <dbReference type="Proteomes" id="UP000472727"/>
    </source>
</evidence>
<evidence type="ECO:0000313" key="13">
    <source>
        <dbReference type="EMBL" id="KAF3219722.1"/>
    </source>
</evidence>
<evidence type="ECO:0000256" key="10">
    <source>
        <dbReference type="ARBA" id="ARBA00023211"/>
    </source>
</evidence>